<dbReference type="Pfam" id="PF00271">
    <property type="entry name" value="Helicase_C"/>
    <property type="match status" value="1"/>
</dbReference>
<feature type="domain" description="Helicase C-terminal" evidence="3">
    <location>
        <begin position="581"/>
        <end position="728"/>
    </location>
</feature>
<evidence type="ECO:0000256" key="1">
    <source>
        <dbReference type="ARBA" id="ARBA00022801"/>
    </source>
</evidence>
<keyword evidence="5" id="KW-1185">Reference proteome</keyword>
<dbReference type="RefSeq" id="WP_111229825.1">
    <property type="nucleotide sequence ID" value="NZ_NBIU01000013.1"/>
</dbReference>
<dbReference type="GO" id="GO:0016787">
    <property type="term" value="F:hydrolase activity"/>
    <property type="evidence" value="ECO:0007669"/>
    <property type="project" value="UniProtKB-KW"/>
</dbReference>
<dbReference type="Gene3D" id="3.40.50.300">
    <property type="entry name" value="P-loop containing nucleotide triphosphate hydrolases"/>
    <property type="match status" value="1"/>
</dbReference>
<evidence type="ECO:0000313" key="5">
    <source>
        <dbReference type="Proteomes" id="UP000249746"/>
    </source>
</evidence>
<dbReference type="InterPro" id="IPR038718">
    <property type="entry name" value="SNF2-like_sf"/>
</dbReference>
<organism evidence="4 5">
    <name type="scientific">Helicobacter valdiviensis</name>
    <dbReference type="NCBI Taxonomy" id="1458358"/>
    <lineage>
        <taxon>Bacteria</taxon>
        <taxon>Pseudomonadati</taxon>
        <taxon>Campylobacterota</taxon>
        <taxon>Epsilonproteobacteria</taxon>
        <taxon>Campylobacterales</taxon>
        <taxon>Helicobacteraceae</taxon>
        <taxon>Helicobacter</taxon>
    </lineage>
</organism>
<sequence>MQSNLRLRFDCIKEAISIRYQSNIDRLGVAISTKSLIKSAKLQPIEEEMLVFVRQFNGEKPPFLIPEKFFCDLLFEKIEEIDFLFAHNKNKSLKRIHKMPFKTEQKHFAKLKATNMKFYITGFQKEVANVEIYFDFNGIEVPIWYDFLIVSDNKLFMMDTAEIIQRANAIVDITKQYFEYEELKRLKEEFSVLVKSNDSPSKSVSFSKTASGFLSFEKKIDENVEFYNRLLGAYLKGKNYVEFNDEVFIFNKTDFDEKTTLHLMQKTNTTNYDVVEFLEKIENIKQYPMDNILKAIKLHIKTQLKPYQYEGVLWLCNLYKNNLWGGLLADDMGLGKTLQSICFLVANDIKSVLIVAPASLVQNWKNEIIKFTHIKENEISLNLEQRKIQILSYESARSKIAQLKSYQVLILDESQKIKNDKTQIFNALSQIERDFTMILSGTPIENSLLDLWNMMSAINVNFKWLYENKIAPLVSETQSAINLSVKFLSPFIKRREKKQVLNLPKRQDETIFVDFSDKERVQYDRIYNIFVSALHTGLSARANFVMLEGLLRLRQFCSLHKIVPNSLCDCGNLEDSKMKVLLKLVHTIIENKERVLIFSQFTKSLDLLKNALQDTNVLYLNGATSKKDRAKFVDSFQEKDSPFNVFLISLKAGGVGLNLTNAQNAIILEPWFNPAVEEQAFSRIHRIGQEKEVKIYRLLYKESIEAKIYDLINYKLDLSCDLNGELLKFAKDIFYKA</sequence>
<name>A0A2W6NL11_9HELI</name>
<dbReference type="InterPro" id="IPR001650">
    <property type="entry name" value="Helicase_C-like"/>
</dbReference>
<dbReference type="PROSITE" id="PS51192">
    <property type="entry name" value="HELICASE_ATP_BIND_1"/>
    <property type="match status" value="1"/>
</dbReference>
<dbReference type="InterPro" id="IPR027417">
    <property type="entry name" value="P-loop_NTPase"/>
</dbReference>
<gene>
    <name evidence="4" type="ORF">B6S12_05585</name>
</gene>
<feature type="domain" description="Helicase ATP-binding" evidence="2">
    <location>
        <begin position="317"/>
        <end position="461"/>
    </location>
</feature>
<dbReference type="SUPFAM" id="SSF52540">
    <property type="entry name" value="P-loop containing nucleoside triphosphate hydrolases"/>
    <property type="match status" value="2"/>
</dbReference>
<dbReference type="PANTHER" id="PTHR10799">
    <property type="entry name" value="SNF2/RAD54 HELICASE FAMILY"/>
    <property type="match status" value="1"/>
</dbReference>
<dbReference type="AlphaFoldDB" id="A0A2W6NL11"/>
<keyword evidence="1" id="KW-0378">Hydrolase</keyword>
<reference evidence="4 5" key="1">
    <citation type="submission" date="2017-03" db="EMBL/GenBank/DDBJ databases">
        <title>Genomic and clinical evidence uncovers the enterohepatic species Helicobacter valdiviensis as a potential human intestinal pathogen.</title>
        <authorList>
            <person name="Fresia P."/>
            <person name="Jara R."/>
            <person name="Sierra R."/>
            <person name="Ferres I."/>
            <person name="Greif G."/>
            <person name="Iraola G."/>
            <person name="Collado L."/>
        </authorList>
    </citation>
    <scope>NUCLEOTIDE SEQUENCE [LARGE SCALE GENOMIC DNA]</scope>
    <source>
        <strain evidence="4 5">WBE14</strain>
    </source>
</reference>
<dbReference type="SMART" id="SM00487">
    <property type="entry name" value="DEXDc"/>
    <property type="match status" value="1"/>
</dbReference>
<proteinExistence type="predicted"/>
<dbReference type="GO" id="GO:0005524">
    <property type="term" value="F:ATP binding"/>
    <property type="evidence" value="ECO:0007669"/>
    <property type="project" value="InterPro"/>
</dbReference>
<comment type="caution">
    <text evidence="4">The sequence shown here is derived from an EMBL/GenBank/DDBJ whole genome shotgun (WGS) entry which is preliminary data.</text>
</comment>
<accession>A0A2W6NL11</accession>
<dbReference type="PROSITE" id="PS51194">
    <property type="entry name" value="HELICASE_CTER"/>
    <property type="match status" value="1"/>
</dbReference>
<dbReference type="Gene3D" id="3.40.50.10810">
    <property type="entry name" value="Tandem AAA-ATPase domain"/>
    <property type="match status" value="1"/>
</dbReference>
<dbReference type="OrthoDB" id="18878at2"/>
<evidence type="ECO:0000313" key="4">
    <source>
        <dbReference type="EMBL" id="PZT48106.1"/>
    </source>
</evidence>
<dbReference type="CDD" id="cd18793">
    <property type="entry name" value="SF2_C_SNF"/>
    <property type="match status" value="1"/>
</dbReference>
<protein>
    <recommendedName>
        <fullName evidence="6">Helicase</fullName>
    </recommendedName>
</protein>
<dbReference type="Pfam" id="PF00176">
    <property type="entry name" value="SNF2-rel_dom"/>
    <property type="match status" value="1"/>
</dbReference>
<evidence type="ECO:0000259" key="3">
    <source>
        <dbReference type="PROSITE" id="PS51194"/>
    </source>
</evidence>
<dbReference type="InterPro" id="IPR000330">
    <property type="entry name" value="SNF2_N"/>
</dbReference>
<evidence type="ECO:0008006" key="6">
    <source>
        <dbReference type="Google" id="ProtNLM"/>
    </source>
</evidence>
<dbReference type="SMART" id="SM00490">
    <property type="entry name" value="HELICc"/>
    <property type="match status" value="1"/>
</dbReference>
<dbReference type="EMBL" id="NBIU01000013">
    <property type="protein sequence ID" value="PZT48106.1"/>
    <property type="molecule type" value="Genomic_DNA"/>
</dbReference>
<evidence type="ECO:0000259" key="2">
    <source>
        <dbReference type="PROSITE" id="PS51192"/>
    </source>
</evidence>
<dbReference type="InterPro" id="IPR049730">
    <property type="entry name" value="SNF2/RAD54-like_C"/>
</dbReference>
<dbReference type="Proteomes" id="UP000249746">
    <property type="component" value="Unassembled WGS sequence"/>
</dbReference>
<dbReference type="InterPro" id="IPR014001">
    <property type="entry name" value="Helicase_ATP-bd"/>
</dbReference>